<evidence type="ECO:0000313" key="2">
    <source>
        <dbReference type="EMBL" id="RGM88974.1"/>
    </source>
</evidence>
<dbReference type="EMBL" id="QROI01000017">
    <property type="protein sequence ID" value="RHL13643.1"/>
    <property type="molecule type" value="Genomic_DNA"/>
</dbReference>
<proteinExistence type="predicted"/>
<evidence type="ECO:0000256" key="1">
    <source>
        <dbReference type="SAM" id="SignalP"/>
    </source>
</evidence>
<name>A0A3E4Z6H2_9BACT</name>
<dbReference type="Proteomes" id="UP000284916">
    <property type="component" value="Unassembled WGS sequence"/>
</dbReference>
<dbReference type="EMBL" id="QSTW01000016">
    <property type="protein sequence ID" value="RGM88974.1"/>
    <property type="molecule type" value="Genomic_DNA"/>
</dbReference>
<dbReference type="RefSeq" id="WP_117702373.1">
    <property type="nucleotide sequence ID" value="NZ_CAUCUV010000014.1"/>
</dbReference>
<feature type="chain" id="PRO_5036338015" evidence="1">
    <location>
        <begin position="20"/>
        <end position="88"/>
    </location>
</feature>
<evidence type="ECO:0000313" key="3">
    <source>
        <dbReference type="EMBL" id="RHL13643.1"/>
    </source>
</evidence>
<comment type="caution">
    <text evidence="2">The sequence shown here is derived from an EMBL/GenBank/DDBJ whole genome shotgun (WGS) entry which is preliminary data.</text>
</comment>
<reference evidence="4 5" key="1">
    <citation type="submission" date="2018-08" db="EMBL/GenBank/DDBJ databases">
        <title>A genome reference for cultivated species of the human gut microbiota.</title>
        <authorList>
            <person name="Zou Y."/>
            <person name="Xue W."/>
            <person name="Luo G."/>
        </authorList>
    </citation>
    <scope>NUCLEOTIDE SEQUENCE [LARGE SCALE GENOMIC DNA]</scope>
    <source>
        <strain evidence="3 5">AF39-11</strain>
        <strain evidence="2 4">OM06-2</strain>
    </source>
</reference>
<organism evidence="2 4">
    <name type="scientific">Phocaeicola plebeius</name>
    <dbReference type="NCBI Taxonomy" id="310297"/>
    <lineage>
        <taxon>Bacteria</taxon>
        <taxon>Pseudomonadati</taxon>
        <taxon>Bacteroidota</taxon>
        <taxon>Bacteroidia</taxon>
        <taxon>Bacteroidales</taxon>
        <taxon>Bacteroidaceae</taxon>
        <taxon>Phocaeicola</taxon>
    </lineage>
</organism>
<dbReference type="AlphaFoldDB" id="A0A3E4Z6H2"/>
<evidence type="ECO:0000313" key="5">
    <source>
        <dbReference type="Proteomes" id="UP000284916"/>
    </source>
</evidence>
<protein>
    <submittedName>
        <fullName evidence="2">Uncharacterized protein</fullName>
    </submittedName>
</protein>
<feature type="signal peptide" evidence="1">
    <location>
        <begin position="1"/>
        <end position="19"/>
    </location>
</feature>
<gene>
    <name evidence="3" type="ORF">DW035_11680</name>
    <name evidence="2" type="ORF">DXB87_12160</name>
</gene>
<evidence type="ECO:0000313" key="4">
    <source>
        <dbReference type="Proteomes" id="UP000260814"/>
    </source>
</evidence>
<accession>A0A3E4Z6H2</accession>
<dbReference type="Proteomes" id="UP000260814">
    <property type="component" value="Unassembled WGS sequence"/>
</dbReference>
<sequence>MKRLILLLCLSVVIGAVHAQTGRLDLKLPQGHPRYLTTQEGKKETQELIRKAPWAKVASIADRYMFICQWALKKLANYGFDAVTGIIE</sequence>
<keyword evidence="1" id="KW-0732">Signal</keyword>